<dbReference type="Proteomes" id="UP000317496">
    <property type="component" value="Chromosome"/>
</dbReference>
<protein>
    <submittedName>
        <fullName evidence="1">DUF2336 domain-containing protein</fullName>
    </submittedName>
</protein>
<dbReference type="KEGG" id="fer:FNB15_07830"/>
<evidence type="ECO:0000313" key="2">
    <source>
        <dbReference type="Proteomes" id="UP000317496"/>
    </source>
</evidence>
<dbReference type="Pfam" id="PF10098">
    <property type="entry name" value="DUF2336"/>
    <property type="match status" value="1"/>
</dbReference>
<dbReference type="InterPro" id="IPR019285">
    <property type="entry name" value="DUF2336"/>
</dbReference>
<dbReference type="EMBL" id="CP041636">
    <property type="protein sequence ID" value="QDO97183.1"/>
    <property type="molecule type" value="Genomic_DNA"/>
</dbReference>
<dbReference type="AlphaFoldDB" id="A0A516H080"/>
<dbReference type="OrthoDB" id="9798569at2"/>
<dbReference type="InterPro" id="IPR014598">
    <property type="entry name" value="UCP035865"/>
</dbReference>
<accession>A0A516H080</accession>
<organism evidence="1 2">
    <name type="scientific">Ferrovibrio terrae</name>
    <dbReference type="NCBI Taxonomy" id="2594003"/>
    <lineage>
        <taxon>Bacteria</taxon>
        <taxon>Pseudomonadati</taxon>
        <taxon>Pseudomonadota</taxon>
        <taxon>Alphaproteobacteria</taxon>
        <taxon>Rhodospirillales</taxon>
        <taxon>Rhodospirillaceae</taxon>
        <taxon>Ferrovibrio</taxon>
    </lineage>
</organism>
<sequence>MLWAGAAELVVQGAFLGIQDVQRLLADPSPAARADTAAKVARAFANENEGGIALTATERELAQAIIAALARDAETMVRQALAEQLRDSPQLPRSVAMKLARDVADVATPLLQFSPVFSDADLIQLVQAVSPLHQSAIAGRAKVSATVAAALVTHAAEPAVAVLINNRGAEIGSTMMERALDRFPDSRALGDALARHPQLPPKFAARLIAQVSEALRDALVSRYQIPPAMAADTMMQLRERSLLGLLGDGAEPPALAELVVDLQKRGQLSSTLLLRALAGGDLAFFEQGVALIAGVPLNNTRLLIHDPGKRGLAAIYQRCRLPSEYYKMTEAVLDLARGFDFVRGAAERAEFVEMVIGMMLADYAILWDRHEQQWLTRRRSRAQAAQRLAA</sequence>
<keyword evidence="2" id="KW-1185">Reference proteome</keyword>
<reference evidence="1 2" key="1">
    <citation type="submission" date="2019-07" db="EMBL/GenBank/DDBJ databases">
        <title>Genome sequencing for Ferrovibrio sp. K5.</title>
        <authorList>
            <person name="Park S.-J."/>
        </authorList>
    </citation>
    <scope>NUCLEOTIDE SEQUENCE [LARGE SCALE GENOMIC DNA]</scope>
    <source>
        <strain evidence="1 2">K5</strain>
    </source>
</reference>
<proteinExistence type="predicted"/>
<evidence type="ECO:0000313" key="1">
    <source>
        <dbReference type="EMBL" id="QDO97183.1"/>
    </source>
</evidence>
<name>A0A516H080_9PROT</name>
<gene>
    <name evidence="1" type="ORF">FNB15_07830</name>
</gene>
<dbReference type="PIRSF" id="PIRSF035865">
    <property type="entry name" value="UCP035865"/>
    <property type="match status" value="1"/>
</dbReference>